<sequence length="60" mass="6983">MSKNFLYACELITGLGYTVYPYYKLDAIYYFLDKTNINQDQPITVFPKIMHGVNLQSLIV</sequence>
<protein>
    <submittedName>
        <fullName evidence="1">Uncharacterized protein</fullName>
    </submittedName>
</protein>
<comment type="caution">
    <text evidence="1">The sequence shown here is derived from an EMBL/GenBank/DDBJ whole genome shotgun (WGS) entry which is preliminary data.</text>
</comment>
<evidence type="ECO:0000313" key="2">
    <source>
        <dbReference type="Proteomes" id="UP000239239"/>
    </source>
</evidence>
<proteinExistence type="predicted"/>
<accession>A0A2S6F982</accession>
<dbReference type="EMBL" id="PQWY01000001">
    <property type="protein sequence ID" value="PPK34013.1"/>
    <property type="molecule type" value="Genomic_DNA"/>
</dbReference>
<organism evidence="1 2">
    <name type="scientific">Legionella pneumophila</name>
    <dbReference type="NCBI Taxonomy" id="446"/>
    <lineage>
        <taxon>Bacteria</taxon>
        <taxon>Pseudomonadati</taxon>
        <taxon>Pseudomonadota</taxon>
        <taxon>Gammaproteobacteria</taxon>
        <taxon>Legionellales</taxon>
        <taxon>Legionellaceae</taxon>
        <taxon>Legionella</taxon>
    </lineage>
</organism>
<evidence type="ECO:0000313" key="1">
    <source>
        <dbReference type="EMBL" id="PPK34013.1"/>
    </source>
</evidence>
<dbReference type="AlphaFoldDB" id="A0A2S6F982"/>
<name>A0A2S6F982_LEGPN</name>
<gene>
    <name evidence="1" type="ORF">C3928_00565</name>
</gene>
<dbReference type="Proteomes" id="UP000239239">
    <property type="component" value="Unassembled WGS sequence"/>
</dbReference>
<reference evidence="1 2" key="1">
    <citation type="submission" date="2018-02" db="EMBL/GenBank/DDBJ databases">
        <title>Draft genome sequences of four Legionella pneumophila clinical strains isolated in Ontario.</title>
        <authorList>
            <person name="Fortuna A."/>
            <person name="Ramnarine R."/>
            <person name="Li A."/>
            <person name="Frantz C."/>
            <person name="Mallo G."/>
        </authorList>
    </citation>
    <scope>NUCLEOTIDE SEQUENCE [LARGE SCALE GENOMIC DNA]</scope>
    <source>
        <strain evidence="1 2">LG61</strain>
    </source>
</reference>